<dbReference type="AlphaFoldDB" id="A0A6G0TJ07"/>
<comment type="caution">
    <text evidence="2">The sequence shown here is derived from an EMBL/GenBank/DDBJ whole genome shotgun (WGS) entry which is preliminary data.</text>
</comment>
<reference evidence="2 3" key="1">
    <citation type="submission" date="2019-08" db="EMBL/GenBank/DDBJ databases">
        <title>The genome of the soybean aphid Biotype 1, its phylome, world population structure and adaptation to the North American continent.</title>
        <authorList>
            <person name="Giordano R."/>
            <person name="Donthu R.K."/>
            <person name="Hernandez A.G."/>
            <person name="Wright C.L."/>
            <person name="Zimin A.V."/>
        </authorList>
    </citation>
    <scope>NUCLEOTIDE SEQUENCE [LARGE SCALE GENOMIC DNA]</scope>
    <source>
        <tissue evidence="2">Whole aphids</tissue>
    </source>
</reference>
<dbReference type="PANTHER" id="PTHR45749">
    <property type="match status" value="1"/>
</dbReference>
<proteinExistence type="predicted"/>
<sequence length="880" mass="101528">MHKRKFLSGAPKRSAKKKSELIECGLSPGQQKIQFFMTGLNQSSLDTEGLPMENVIEQKECLQNSVIECEPNVFKILLLNVNLLVILKLIKKIIQIFKKECLQNSVIECEPVTDSQIEKENCTECLQISAFECASQLDNNVPQVITMTRFIRPSHNDSISIKINFSPFVKTGKGKLDFKRIFYKHLINGDVVQRKWISYCLENNSLYCSNCMAYGERLNPAMKESKFITGYIADIKKRKSLYINIDRHENSLYHQNSSSSAVRFNLNKHIDYIMNHNLMSKRAKEVETKRKVLDRLISIILFIGRQGIPYRGKQEGIYSLNENGNHGNFLELVKLVSNYDSILKQHIDLSIEHSEKNKSKKGRGSLLTFLSKHFINEKLVIPIGQSIQNCIVNEIKESKKFSIMIDSTQDISVLDQLAICVRYIYNGIVQERLLSLIVCSDSSGIALFNLLEKELLRLDLSLSNVIACSFDVASNMKGIYNGLQAHLKNYNSNIVYTHCMGHVLNLVMTECTTNILPAEDLFGLVEQSFVFLSDSHKRMSIWTSFIGNRNRAHNKLHRLQKIGATRWWSKDKALTSIMDNILLVDHFEIENTICKGNFNSKTKYIARSLINNWSKFEIICPRFKIFAIQIHQLFTSLENDRYHKKRNIEKRNNNYVLLLLKKCKHFAETVNNHYLNEDLTIFLKKEFLKKKDYPVKFVKMNPEVLVHLIKFKLNSFNILDTILNSIEKRFVPNENLLRDCYWLDPKSFSNIQSMMKHNDSLKTICELAGVDREVICLELKQFASQFKNVLPNLSFIDINYKNDTHYQTESSNDTEGEDNVTKNLIVVNVEIVFIVLLSTIKQENLGPLMLMAVENDIEIDREKLIDNVAHSSNLLRGLLI</sequence>
<dbReference type="Pfam" id="PF14291">
    <property type="entry name" value="DUF4371"/>
    <property type="match status" value="1"/>
</dbReference>
<gene>
    <name evidence="2" type="ORF">AGLY_009036</name>
</gene>
<evidence type="ECO:0000259" key="1">
    <source>
        <dbReference type="Pfam" id="PF14291"/>
    </source>
</evidence>
<dbReference type="Proteomes" id="UP000475862">
    <property type="component" value="Unassembled WGS sequence"/>
</dbReference>
<evidence type="ECO:0000313" key="3">
    <source>
        <dbReference type="Proteomes" id="UP000475862"/>
    </source>
</evidence>
<protein>
    <recommendedName>
        <fullName evidence="1">DUF4371 domain-containing protein</fullName>
    </recommendedName>
</protein>
<dbReference type="PANTHER" id="PTHR45749:SF21">
    <property type="entry name" value="DUF4371 DOMAIN-CONTAINING PROTEIN"/>
    <property type="match status" value="1"/>
</dbReference>
<accession>A0A6G0TJ07</accession>
<name>A0A6G0TJ07_APHGL</name>
<dbReference type="InterPro" id="IPR025398">
    <property type="entry name" value="DUF4371"/>
</dbReference>
<dbReference type="OrthoDB" id="6624196at2759"/>
<dbReference type="EMBL" id="VYZN01000032">
    <property type="protein sequence ID" value="KAE9533687.1"/>
    <property type="molecule type" value="Genomic_DNA"/>
</dbReference>
<organism evidence="2 3">
    <name type="scientific">Aphis glycines</name>
    <name type="common">Soybean aphid</name>
    <dbReference type="NCBI Taxonomy" id="307491"/>
    <lineage>
        <taxon>Eukaryota</taxon>
        <taxon>Metazoa</taxon>
        <taxon>Ecdysozoa</taxon>
        <taxon>Arthropoda</taxon>
        <taxon>Hexapoda</taxon>
        <taxon>Insecta</taxon>
        <taxon>Pterygota</taxon>
        <taxon>Neoptera</taxon>
        <taxon>Paraneoptera</taxon>
        <taxon>Hemiptera</taxon>
        <taxon>Sternorrhyncha</taxon>
        <taxon>Aphidomorpha</taxon>
        <taxon>Aphidoidea</taxon>
        <taxon>Aphididae</taxon>
        <taxon>Aphidini</taxon>
        <taxon>Aphis</taxon>
        <taxon>Aphis</taxon>
    </lineage>
</organism>
<feature type="domain" description="DUF4371" evidence="1">
    <location>
        <begin position="288"/>
        <end position="482"/>
    </location>
</feature>
<keyword evidence="3" id="KW-1185">Reference proteome</keyword>
<dbReference type="SUPFAM" id="SSF53098">
    <property type="entry name" value="Ribonuclease H-like"/>
    <property type="match status" value="1"/>
</dbReference>
<evidence type="ECO:0000313" key="2">
    <source>
        <dbReference type="EMBL" id="KAE9533687.1"/>
    </source>
</evidence>
<dbReference type="InterPro" id="IPR012337">
    <property type="entry name" value="RNaseH-like_sf"/>
</dbReference>